<reference evidence="15" key="1">
    <citation type="journal article" date="2023" name="ISME J.">
        <title>Emergence of putative energy parasites within Clostridia revealed by genome analysis of a novel endosymbiotic clade.</title>
        <authorList>
            <person name="Takahashi K."/>
            <person name="Kuwahara H."/>
            <person name="Horikawa Y."/>
            <person name="Izawa K."/>
            <person name="Kato D."/>
            <person name="Inagaki T."/>
            <person name="Yuki M."/>
            <person name="Ohkuma M."/>
            <person name="Hongoh Y."/>
        </authorList>
    </citation>
    <scope>NUCLEOTIDE SEQUENCE</scope>
    <source>
        <strain evidence="15">CfP3-15</strain>
    </source>
</reference>
<feature type="transmembrane region" description="Helical" evidence="11">
    <location>
        <begin position="202"/>
        <end position="227"/>
    </location>
</feature>
<dbReference type="Gene3D" id="3.90.70.10">
    <property type="entry name" value="Cysteine proteinases"/>
    <property type="match status" value="1"/>
</dbReference>
<dbReference type="InterPro" id="IPR027417">
    <property type="entry name" value="P-loop_NTPase"/>
</dbReference>
<dbReference type="GO" id="GO:0005524">
    <property type="term" value="F:ATP binding"/>
    <property type="evidence" value="ECO:0007669"/>
    <property type="project" value="UniProtKB-KW"/>
</dbReference>
<feature type="domain" description="ABC transmembrane type-1" evidence="13">
    <location>
        <begin position="163"/>
        <end position="444"/>
    </location>
</feature>
<dbReference type="SUPFAM" id="SSF90123">
    <property type="entry name" value="ABC transporter transmembrane region"/>
    <property type="match status" value="1"/>
</dbReference>
<evidence type="ECO:0000259" key="13">
    <source>
        <dbReference type="PROSITE" id="PS50929"/>
    </source>
</evidence>
<evidence type="ECO:0000256" key="3">
    <source>
        <dbReference type="ARBA" id="ARBA00022475"/>
    </source>
</evidence>
<dbReference type="GO" id="GO:0008234">
    <property type="term" value="F:cysteine-type peptidase activity"/>
    <property type="evidence" value="ECO:0007669"/>
    <property type="project" value="UniProtKB-KW"/>
</dbReference>
<evidence type="ECO:0000256" key="2">
    <source>
        <dbReference type="ARBA" id="ARBA00022448"/>
    </source>
</evidence>
<dbReference type="Proteomes" id="UP001337580">
    <property type="component" value="Chromosome"/>
</dbReference>
<dbReference type="InterPro" id="IPR036640">
    <property type="entry name" value="ABC1_TM_sf"/>
</dbReference>
<feature type="transmembrane region" description="Helical" evidence="11">
    <location>
        <begin position="299"/>
        <end position="318"/>
    </location>
</feature>
<dbReference type="Gene3D" id="1.20.1560.10">
    <property type="entry name" value="ABC transporter type 1, transmembrane domain"/>
    <property type="match status" value="1"/>
</dbReference>
<dbReference type="Pfam" id="PF03412">
    <property type="entry name" value="Peptidase_C39"/>
    <property type="match status" value="1"/>
</dbReference>
<dbReference type="Gene3D" id="3.40.50.300">
    <property type="entry name" value="P-loop containing nucleotide triphosphate hydrolases"/>
    <property type="match status" value="1"/>
</dbReference>
<dbReference type="InterPro" id="IPR011527">
    <property type="entry name" value="ABC1_TM_dom"/>
</dbReference>
<keyword evidence="4 11" id="KW-0812">Transmembrane</keyword>
<evidence type="ECO:0000256" key="11">
    <source>
        <dbReference type="SAM" id="Phobius"/>
    </source>
</evidence>
<dbReference type="InterPro" id="IPR005074">
    <property type="entry name" value="Peptidase_C39"/>
</dbReference>
<evidence type="ECO:0000256" key="10">
    <source>
        <dbReference type="ARBA" id="ARBA00023136"/>
    </source>
</evidence>
<dbReference type="FunFam" id="3.40.50.300:FF:000299">
    <property type="entry name" value="ABC transporter ATP-binding protein/permease"/>
    <property type="match status" value="1"/>
</dbReference>
<evidence type="ECO:0000256" key="1">
    <source>
        <dbReference type="ARBA" id="ARBA00004651"/>
    </source>
</evidence>
<dbReference type="GO" id="GO:0005886">
    <property type="term" value="C:plasma membrane"/>
    <property type="evidence" value="ECO:0007669"/>
    <property type="project" value="UniProtKB-SubCell"/>
</dbReference>
<dbReference type="SMART" id="SM00382">
    <property type="entry name" value="AAA"/>
    <property type="match status" value="1"/>
</dbReference>
<accession>A0AA48I2Q9</accession>
<dbReference type="PROSITE" id="PS00211">
    <property type="entry name" value="ABC_TRANSPORTER_1"/>
    <property type="match status" value="1"/>
</dbReference>
<feature type="transmembrane region" description="Helical" evidence="11">
    <location>
        <begin position="162"/>
        <end position="182"/>
    </location>
</feature>
<evidence type="ECO:0000256" key="5">
    <source>
        <dbReference type="ARBA" id="ARBA00022741"/>
    </source>
</evidence>
<keyword evidence="5" id="KW-0547">Nucleotide-binding</keyword>
<dbReference type="AlphaFoldDB" id="A0AA48I2Q9"/>
<dbReference type="GO" id="GO:0015421">
    <property type="term" value="F:ABC-type oligopeptide transporter activity"/>
    <property type="evidence" value="ECO:0007669"/>
    <property type="project" value="TreeGrafter"/>
</dbReference>
<dbReference type="PROSITE" id="PS50929">
    <property type="entry name" value="ABC_TM1F"/>
    <property type="match status" value="1"/>
</dbReference>
<dbReference type="PROSITE" id="PS50893">
    <property type="entry name" value="ABC_TRANSPORTER_2"/>
    <property type="match status" value="1"/>
</dbReference>
<proteinExistence type="predicted"/>
<evidence type="ECO:0000256" key="4">
    <source>
        <dbReference type="ARBA" id="ARBA00022692"/>
    </source>
</evidence>
<dbReference type="KEGG" id="ips:CfP315_0385"/>
<evidence type="ECO:0000256" key="7">
    <source>
        <dbReference type="ARBA" id="ARBA00022807"/>
    </source>
</evidence>
<keyword evidence="7" id="KW-0645">Protease</keyword>
<feature type="transmembrane region" description="Helical" evidence="11">
    <location>
        <begin position="269"/>
        <end position="292"/>
    </location>
</feature>
<dbReference type="EMBL" id="AP027924">
    <property type="protein sequence ID" value="BED91852.1"/>
    <property type="molecule type" value="Genomic_DNA"/>
</dbReference>
<evidence type="ECO:0000313" key="15">
    <source>
        <dbReference type="EMBL" id="BED91852.1"/>
    </source>
</evidence>
<dbReference type="PANTHER" id="PTHR43394">
    <property type="entry name" value="ATP-DEPENDENT PERMEASE MDL1, MITOCHONDRIAL"/>
    <property type="match status" value="1"/>
</dbReference>
<dbReference type="Pfam" id="PF00664">
    <property type="entry name" value="ABC_membrane"/>
    <property type="match status" value="1"/>
</dbReference>
<keyword evidence="10 11" id="KW-0472">Membrane</keyword>
<dbReference type="InterPro" id="IPR039421">
    <property type="entry name" value="Type_1_exporter"/>
</dbReference>
<sequence>MKKNKVPMIMQMEALECGAACLCMIAAYYKKWIPLSKTREDCGVSRDGSVAKNILSAAKSYGFKTGAYRVEIDDLKKIKLPAIIHWNFNHFVVLNDFDLRNGKFYINDPGKGRYTVSKKEFDSSFTGIVLTFEPESHFKPEGKPKSVIKFLLKYLKGSMTPFLISMLISLSLSLIILVNPIFDHIYIDNILSGGQIYWLNTFLIWTTFVLILNVLISIVKSVFWLKIEGKFNIVSSSKFMWHLLKMPLIFFSQRYIGDIVERQNATGKIALNFIQRISPVVIDFISVMFYLFFMIKYNIVLTLIGMSSTFLNIWLVSFTTKKMEALQQNAMGNDGKLASVTYSSIEMIETIKSTGAETGFFERWSGFYSKQNNSVNNIDKFTKIIGEVPKIINEVTKIVLQVSGIYLIIRGKFTIGMLMAFNGFLTGFFKPIDAFLETYQSFSNLRNEMEKIDDVFEYKQEDHPVVLSSENEDSKLFTGKLEIKNITFGYSRLAQPIIKNFNLKLDPGKSVALIGGSGSGKSTISKLIMGLYKPWEGEILFDGKKKEEIDPYRFYSNVSLVDQEKVMFNDTIKNNIKVWDKSIEDFSMILAAKDADIHQTIVTRKNGYDHVMREGGKDFSGGQCQRIEISRALATEPTLVILDEATSALDAKTENIVMQNIKNLGCSLLIIAHRLSTIRDCDEIIVLNSGVIVEQGTHKQLMESNNLYSKLVSTE</sequence>
<comment type="subcellular location">
    <subcellularLocation>
        <location evidence="1">Cell membrane</location>
        <topology evidence="1">Multi-pass membrane protein</topology>
    </subcellularLocation>
</comment>
<feature type="domain" description="ABC transporter" evidence="12">
    <location>
        <begin position="481"/>
        <end position="714"/>
    </location>
</feature>
<protein>
    <submittedName>
        <fullName evidence="15">NHLP family bacteriocin export ABC transporter peptidase/permease/ATPase subunit</fullName>
    </submittedName>
</protein>
<dbReference type="InterPro" id="IPR017871">
    <property type="entry name" value="ABC_transporter-like_CS"/>
</dbReference>
<dbReference type="InterPro" id="IPR003593">
    <property type="entry name" value="AAA+_ATPase"/>
</dbReference>
<name>A0AA48I2Q9_9FIRM</name>
<keyword evidence="3" id="KW-1003">Cell membrane</keyword>
<dbReference type="PANTHER" id="PTHR43394:SF1">
    <property type="entry name" value="ATP-BINDING CASSETTE SUB-FAMILY B MEMBER 10, MITOCHONDRIAL"/>
    <property type="match status" value="1"/>
</dbReference>
<dbReference type="SUPFAM" id="SSF52540">
    <property type="entry name" value="P-loop containing nucleoside triphosphate hydrolases"/>
    <property type="match status" value="1"/>
</dbReference>
<keyword evidence="6" id="KW-0378">Hydrolase</keyword>
<dbReference type="Pfam" id="PF00005">
    <property type="entry name" value="ABC_tran"/>
    <property type="match status" value="1"/>
</dbReference>
<organism evidence="15">
    <name type="scientific">Candidatus Improbicoccus pseudotrichonymphae</name>
    <dbReference type="NCBI Taxonomy" id="3033792"/>
    <lineage>
        <taxon>Bacteria</taxon>
        <taxon>Bacillati</taxon>
        <taxon>Bacillota</taxon>
        <taxon>Clostridia</taxon>
        <taxon>Candidatus Improbicoccus</taxon>
    </lineage>
</organism>
<keyword evidence="9 11" id="KW-1133">Transmembrane helix</keyword>
<dbReference type="GO" id="GO:0016887">
    <property type="term" value="F:ATP hydrolysis activity"/>
    <property type="evidence" value="ECO:0007669"/>
    <property type="project" value="InterPro"/>
</dbReference>
<dbReference type="GO" id="GO:0006508">
    <property type="term" value="P:proteolysis"/>
    <property type="evidence" value="ECO:0007669"/>
    <property type="project" value="InterPro"/>
</dbReference>
<evidence type="ECO:0000259" key="12">
    <source>
        <dbReference type="PROSITE" id="PS50893"/>
    </source>
</evidence>
<keyword evidence="8" id="KW-0067">ATP-binding</keyword>
<keyword evidence="7" id="KW-0788">Thiol protease</keyword>
<keyword evidence="2" id="KW-0813">Transport</keyword>
<gene>
    <name evidence="15" type="ORF">CfP315_0385</name>
</gene>
<evidence type="ECO:0000256" key="6">
    <source>
        <dbReference type="ARBA" id="ARBA00022801"/>
    </source>
</evidence>
<dbReference type="InterPro" id="IPR003439">
    <property type="entry name" value="ABC_transporter-like_ATP-bd"/>
</dbReference>
<feature type="domain" description="Peptidase C39" evidence="14">
    <location>
        <begin position="11"/>
        <end position="132"/>
    </location>
</feature>
<dbReference type="PROSITE" id="PS50990">
    <property type="entry name" value="PEPTIDASE_C39"/>
    <property type="match status" value="1"/>
</dbReference>
<evidence type="ECO:0000256" key="9">
    <source>
        <dbReference type="ARBA" id="ARBA00022989"/>
    </source>
</evidence>
<evidence type="ECO:0000259" key="14">
    <source>
        <dbReference type="PROSITE" id="PS50990"/>
    </source>
</evidence>
<evidence type="ECO:0000256" key="8">
    <source>
        <dbReference type="ARBA" id="ARBA00022840"/>
    </source>
</evidence>